<evidence type="ECO:0000313" key="4">
    <source>
        <dbReference type="EMBL" id="KAJ8306639.1"/>
    </source>
</evidence>
<organism evidence="4 5">
    <name type="scientific">Tegillarca granosa</name>
    <name type="common">Malaysian cockle</name>
    <name type="synonym">Anadara granosa</name>
    <dbReference type="NCBI Taxonomy" id="220873"/>
    <lineage>
        <taxon>Eukaryota</taxon>
        <taxon>Metazoa</taxon>
        <taxon>Spiralia</taxon>
        <taxon>Lophotrochozoa</taxon>
        <taxon>Mollusca</taxon>
        <taxon>Bivalvia</taxon>
        <taxon>Autobranchia</taxon>
        <taxon>Pteriomorphia</taxon>
        <taxon>Arcoida</taxon>
        <taxon>Arcoidea</taxon>
        <taxon>Arcidae</taxon>
        <taxon>Tegillarca</taxon>
    </lineage>
</organism>
<dbReference type="InterPro" id="IPR036047">
    <property type="entry name" value="F-box-like_dom_sf"/>
</dbReference>
<dbReference type="InterPro" id="IPR006553">
    <property type="entry name" value="Leu-rich_rpt_Cys-con_subtyp"/>
</dbReference>
<dbReference type="PANTHER" id="PTHR38926:SF5">
    <property type="entry name" value="F-BOX AND LEUCINE-RICH REPEAT PROTEIN 6"/>
    <property type="match status" value="1"/>
</dbReference>
<proteinExistence type="predicted"/>
<dbReference type="SUPFAM" id="SSF52047">
    <property type="entry name" value="RNI-like"/>
    <property type="match status" value="1"/>
</dbReference>
<feature type="domain" description="F-box" evidence="3">
    <location>
        <begin position="102"/>
        <end position="148"/>
    </location>
</feature>
<dbReference type="Pfam" id="PF12937">
    <property type="entry name" value="F-box-like"/>
    <property type="match status" value="1"/>
</dbReference>
<accession>A0ABQ9EN60</accession>
<dbReference type="CDD" id="cd22149">
    <property type="entry name" value="F-box_DmSKP2-like"/>
    <property type="match status" value="1"/>
</dbReference>
<comment type="caution">
    <text evidence="4">The sequence shown here is derived from an EMBL/GenBank/DDBJ whole genome shotgun (WGS) entry which is preliminary data.</text>
</comment>
<evidence type="ECO:0000313" key="5">
    <source>
        <dbReference type="Proteomes" id="UP001217089"/>
    </source>
</evidence>
<reference evidence="4 5" key="1">
    <citation type="submission" date="2022-12" db="EMBL/GenBank/DDBJ databases">
        <title>Chromosome-level genome of Tegillarca granosa.</title>
        <authorList>
            <person name="Kim J."/>
        </authorList>
    </citation>
    <scope>NUCLEOTIDE SEQUENCE [LARGE SCALE GENOMIC DNA]</scope>
    <source>
        <strain evidence="4">Teg-2019</strain>
        <tissue evidence="4">Adductor muscle</tissue>
    </source>
</reference>
<name>A0ABQ9EN60_TEGGR</name>
<evidence type="ECO:0000256" key="2">
    <source>
        <dbReference type="SAM" id="MobiDB-lite"/>
    </source>
</evidence>
<dbReference type="Proteomes" id="UP001217089">
    <property type="component" value="Unassembled WGS sequence"/>
</dbReference>
<feature type="compositionally biased region" description="Polar residues" evidence="2">
    <location>
        <begin position="39"/>
        <end position="52"/>
    </location>
</feature>
<dbReference type="PROSITE" id="PS50181">
    <property type="entry name" value="FBOX"/>
    <property type="match status" value="1"/>
</dbReference>
<dbReference type="SMART" id="SM00367">
    <property type="entry name" value="LRR_CC"/>
    <property type="match status" value="4"/>
</dbReference>
<dbReference type="InterPro" id="IPR001810">
    <property type="entry name" value="F-box_dom"/>
</dbReference>
<protein>
    <recommendedName>
        <fullName evidence="3">F-box domain-containing protein</fullName>
    </recommendedName>
</protein>
<gene>
    <name evidence="4" type="ORF">KUTeg_017184</name>
</gene>
<dbReference type="SMART" id="SM00256">
    <property type="entry name" value="FBOX"/>
    <property type="match status" value="1"/>
</dbReference>
<dbReference type="Gene3D" id="3.80.10.10">
    <property type="entry name" value="Ribonuclease Inhibitor"/>
    <property type="match status" value="2"/>
</dbReference>
<feature type="compositionally biased region" description="Low complexity" evidence="2">
    <location>
        <begin position="26"/>
        <end position="38"/>
    </location>
</feature>
<evidence type="ECO:0000256" key="1">
    <source>
        <dbReference type="ARBA" id="ARBA00022786"/>
    </source>
</evidence>
<keyword evidence="5" id="KW-1185">Reference proteome</keyword>
<sequence length="398" mass="45478">MNQGKSKLKRTDEDGTKYLYQEMGVDSLSSDSDSSNSLTELTPSISINSGNHSVPGAPRILLPSQKQNIEDYTTPSPTSSTSYLSLGRNNLTFKRRLCLPELNYFSDLSDEIVLHIFRWLPKFTLAKCARVCQRWKRLVMDESLWKRIDLANRALSPATLFHVLNRGVQILRLTKTEVDSPLIPSPSVLQSHIRLTKVQYLDLSMSSIPIPLLEELFAVCKDLKKISLEHCELSDKVCQLESLNLAWTGLHRHSVVYLSLCLPSNLHKLNISGCRENITDEEILQLCRTCPYLRELDLSDSTVITCTSLNYIMDNLNHLEYLALSRNYRIMPQTIQQLRHMDSLIAVDLFGMFREGALKELRESMPHLEVNKFPFSNIARPTTGIRRTSIWGLRVRDI</sequence>
<dbReference type="EMBL" id="JARBDR010000813">
    <property type="protein sequence ID" value="KAJ8306639.1"/>
    <property type="molecule type" value="Genomic_DNA"/>
</dbReference>
<dbReference type="PANTHER" id="PTHR38926">
    <property type="entry name" value="F-BOX DOMAIN CONTAINING PROTEIN, EXPRESSED"/>
    <property type="match status" value="1"/>
</dbReference>
<dbReference type="InterPro" id="IPR032675">
    <property type="entry name" value="LRR_dom_sf"/>
</dbReference>
<keyword evidence="1" id="KW-0833">Ubl conjugation pathway</keyword>
<dbReference type="SUPFAM" id="SSF81383">
    <property type="entry name" value="F-box domain"/>
    <property type="match status" value="1"/>
</dbReference>
<evidence type="ECO:0000259" key="3">
    <source>
        <dbReference type="PROSITE" id="PS50181"/>
    </source>
</evidence>
<feature type="region of interest" description="Disordered" evidence="2">
    <location>
        <begin position="22"/>
        <end position="59"/>
    </location>
</feature>